<dbReference type="Proteomes" id="UP000005226">
    <property type="component" value="Chromosome 15"/>
</dbReference>
<evidence type="ECO:0000313" key="3">
    <source>
        <dbReference type="Ensembl" id="ENSTRUP00000053486.2"/>
    </source>
</evidence>
<keyword evidence="2" id="KW-1133">Transmembrane helix</keyword>
<name>A0A3B5KBW0_TAKRU</name>
<evidence type="ECO:0000256" key="2">
    <source>
        <dbReference type="SAM" id="Phobius"/>
    </source>
</evidence>
<keyword evidence="2" id="KW-0812">Transmembrane</keyword>
<evidence type="ECO:0000313" key="4">
    <source>
        <dbReference type="Proteomes" id="UP000005226"/>
    </source>
</evidence>
<keyword evidence="4" id="KW-1185">Reference proteome</keyword>
<evidence type="ECO:0000256" key="1">
    <source>
        <dbReference type="SAM" id="MobiDB-lite"/>
    </source>
</evidence>
<dbReference type="AlphaFoldDB" id="A0A3B5KBW0"/>
<feature type="compositionally biased region" description="Basic and acidic residues" evidence="1">
    <location>
        <begin position="69"/>
        <end position="78"/>
    </location>
</feature>
<proteinExistence type="predicted"/>
<dbReference type="Ensembl" id="ENSTRUT00000055400.2">
    <property type="protein sequence ID" value="ENSTRUP00000053486.2"/>
    <property type="gene ID" value="ENSTRUG00000023116.2"/>
</dbReference>
<feature type="region of interest" description="Disordered" evidence="1">
    <location>
        <begin position="67"/>
        <end position="87"/>
    </location>
</feature>
<reference evidence="3 4" key="1">
    <citation type="journal article" date="2011" name="Genome Biol. Evol.">
        <title>Integration of the genetic map and genome assembly of fugu facilitates insights into distinct features of genome evolution in teleosts and mammals.</title>
        <authorList>
            <person name="Kai W."/>
            <person name="Kikuchi K."/>
            <person name="Tohari S."/>
            <person name="Chew A.K."/>
            <person name="Tay A."/>
            <person name="Fujiwara A."/>
            <person name="Hosoya S."/>
            <person name="Suetake H."/>
            <person name="Naruse K."/>
            <person name="Brenner S."/>
            <person name="Suzuki Y."/>
            <person name="Venkatesh B."/>
        </authorList>
    </citation>
    <scope>NUCLEOTIDE SEQUENCE [LARGE SCALE GENOMIC DNA]</scope>
</reference>
<organism evidence="3 4">
    <name type="scientific">Takifugu rubripes</name>
    <name type="common">Japanese pufferfish</name>
    <name type="synonym">Fugu rubripes</name>
    <dbReference type="NCBI Taxonomy" id="31033"/>
    <lineage>
        <taxon>Eukaryota</taxon>
        <taxon>Metazoa</taxon>
        <taxon>Chordata</taxon>
        <taxon>Craniata</taxon>
        <taxon>Vertebrata</taxon>
        <taxon>Euteleostomi</taxon>
        <taxon>Actinopterygii</taxon>
        <taxon>Neopterygii</taxon>
        <taxon>Teleostei</taxon>
        <taxon>Neoteleostei</taxon>
        <taxon>Acanthomorphata</taxon>
        <taxon>Eupercaria</taxon>
        <taxon>Tetraodontiformes</taxon>
        <taxon>Tetradontoidea</taxon>
        <taxon>Tetraodontidae</taxon>
        <taxon>Takifugu</taxon>
    </lineage>
</organism>
<sequence>FHNCSAILLWVTPAATMSYCLMNGVGFIFLIFITSQRRRSRLQHLAVHEISSMSSTQIPAIFLKRRGRNVNEHPRQDADNNSLNKTA</sequence>
<feature type="transmembrane region" description="Helical" evidence="2">
    <location>
        <begin position="6"/>
        <end position="33"/>
    </location>
</feature>
<reference evidence="3" key="2">
    <citation type="submission" date="2025-08" db="UniProtKB">
        <authorList>
            <consortium name="Ensembl"/>
        </authorList>
    </citation>
    <scope>IDENTIFICATION</scope>
</reference>
<protein>
    <submittedName>
        <fullName evidence="3">Uncharacterized protein</fullName>
    </submittedName>
</protein>
<accession>A0A3B5KBW0</accession>
<keyword evidence="2" id="KW-0472">Membrane</keyword>
<dbReference type="InParanoid" id="A0A3B5KBW0"/>
<reference evidence="3" key="3">
    <citation type="submission" date="2025-09" db="UniProtKB">
        <authorList>
            <consortium name="Ensembl"/>
        </authorList>
    </citation>
    <scope>IDENTIFICATION</scope>
</reference>